<dbReference type="EMBL" id="BAUP01000027">
    <property type="protein sequence ID" value="GAJ45783.1"/>
    <property type="molecule type" value="Genomic_DNA"/>
</dbReference>
<reference evidence="1 2" key="1">
    <citation type="journal article" date="2014" name="FEMS Microbiol. Lett.">
        <title>Draft genome sequences of three Holospora species (Holospora obtusa, Holospora undulata, and Holospora elegans), endonuclear symbiotic bacteria of the ciliate Paramecium caudatum.</title>
        <authorList>
            <person name="Dohra H."/>
            <person name="Tanaka K."/>
            <person name="Suzuki T."/>
            <person name="Fujishima M."/>
            <person name="Suzuki H."/>
        </authorList>
    </citation>
    <scope>NUCLEOTIDE SEQUENCE [LARGE SCALE GENOMIC DNA]</scope>
    <source>
        <strain evidence="1 2">E1</strain>
    </source>
</reference>
<name>A0A023DWI7_9PROT</name>
<dbReference type="Proteomes" id="UP000024842">
    <property type="component" value="Unassembled WGS sequence"/>
</dbReference>
<protein>
    <submittedName>
        <fullName evidence="1">Uncharacterized protein</fullName>
    </submittedName>
</protein>
<dbReference type="STRING" id="1427503.HE1_00092"/>
<organism evidence="1 2">
    <name type="scientific">Holospora elegans E1</name>
    <dbReference type="NCBI Taxonomy" id="1427503"/>
    <lineage>
        <taxon>Bacteria</taxon>
        <taxon>Pseudomonadati</taxon>
        <taxon>Pseudomonadota</taxon>
        <taxon>Alphaproteobacteria</taxon>
        <taxon>Holosporales</taxon>
        <taxon>Holosporaceae</taxon>
        <taxon>Holospora</taxon>
    </lineage>
</organism>
<evidence type="ECO:0000313" key="1">
    <source>
        <dbReference type="EMBL" id="GAJ45783.1"/>
    </source>
</evidence>
<accession>A0A023DWI7</accession>
<gene>
    <name evidence="1" type="ORF">HE1_00092</name>
</gene>
<dbReference type="AlphaFoldDB" id="A0A023DWI7"/>
<evidence type="ECO:0000313" key="2">
    <source>
        <dbReference type="Proteomes" id="UP000024842"/>
    </source>
</evidence>
<sequence>MNQKFLLVLILSSFGGSFVENVAQASPGNKNQQSNSGFSNQSQEVQLQRADLNSWCTKADALDRSLAKMLNAKDNITESRIPFEAEPLNQDDASRMLLDSSNSQRLLSDVLNRNTPEATALKAALGKVSPRKFFDVLFSLNKNDAKYVLTVLNHSNSSAFIDLFYRLSESLNSDTTSANYLGKAFSVLDLALDSKINIDIEKTDDTVEKINIKEKNLK</sequence>
<proteinExistence type="predicted"/>
<comment type="caution">
    <text evidence="1">The sequence shown here is derived from an EMBL/GenBank/DDBJ whole genome shotgun (WGS) entry which is preliminary data.</text>
</comment>
<dbReference type="RefSeq" id="WP_035543356.1">
    <property type="nucleotide sequence ID" value="NZ_BAUP01000027.1"/>
</dbReference>
<keyword evidence="2" id="KW-1185">Reference proteome</keyword>